<reference evidence="2 3" key="1">
    <citation type="submission" date="2020-08" db="EMBL/GenBank/DDBJ databases">
        <title>The genome sequence of type strain Novosphingobium piscinae KCTC 42194.</title>
        <authorList>
            <person name="Liu Y."/>
        </authorList>
    </citation>
    <scope>NUCLEOTIDE SEQUENCE [LARGE SCALE GENOMIC DNA]</scope>
    <source>
        <strain evidence="2 3">KCTC 42194</strain>
    </source>
</reference>
<feature type="transmembrane region" description="Helical" evidence="1">
    <location>
        <begin position="28"/>
        <end position="46"/>
    </location>
</feature>
<gene>
    <name evidence="2" type="ORF">H7F53_00145</name>
</gene>
<dbReference type="RefSeq" id="WP_185677447.1">
    <property type="nucleotide sequence ID" value="NZ_JACLAX010000001.1"/>
</dbReference>
<protein>
    <submittedName>
        <fullName evidence="2">Uncharacterized protein</fullName>
    </submittedName>
</protein>
<evidence type="ECO:0000313" key="2">
    <source>
        <dbReference type="EMBL" id="MBC2667548.1"/>
    </source>
</evidence>
<keyword evidence="1" id="KW-0812">Transmembrane</keyword>
<proteinExistence type="predicted"/>
<organism evidence="2 3">
    <name type="scientific">Novosphingobium piscinae</name>
    <dbReference type="NCBI Taxonomy" id="1507448"/>
    <lineage>
        <taxon>Bacteria</taxon>
        <taxon>Pseudomonadati</taxon>
        <taxon>Pseudomonadota</taxon>
        <taxon>Alphaproteobacteria</taxon>
        <taxon>Sphingomonadales</taxon>
        <taxon>Sphingomonadaceae</taxon>
        <taxon>Novosphingobium</taxon>
    </lineage>
</organism>
<keyword evidence="1" id="KW-0472">Membrane</keyword>
<comment type="caution">
    <text evidence="2">The sequence shown here is derived from an EMBL/GenBank/DDBJ whole genome shotgun (WGS) entry which is preliminary data.</text>
</comment>
<keyword evidence="1" id="KW-1133">Transmembrane helix</keyword>
<dbReference type="Proteomes" id="UP000551327">
    <property type="component" value="Unassembled WGS sequence"/>
</dbReference>
<dbReference type="EMBL" id="JACLAX010000001">
    <property type="protein sequence ID" value="MBC2667548.1"/>
    <property type="molecule type" value="Genomic_DNA"/>
</dbReference>
<evidence type="ECO:0000313" key="3">
    <source>
        <dbReference type="Proteomes" id="UP000551327"/>
    </source>
</evidence>
<name>A0A7X1FV39_9SPHN</name>
<sequence length="52" mass="5397">MRIALELGVVAVSIAVLAAWHGATGSSLSRMALNLLPIAVAMLAVSRADRRP</sequence>
<accession>A0A7X1FV39</accession>
<dbReference type="AlphaFoldDB" id="A0A7X1FV39"/>
<keyword evidence="3" id="KW-1185">Reference proteome</keyword>
<evidence type="ECO:0000256" key="1">
    <source>
        <dbReference type="SAM" id="Phobius"/>
    </source>
</evidence>